<keyword evidence="3" id="KW-1185">Reference proteome</keyword>
<sequence length="142" mass="15479">MWLVMLSISPITVGFFSASKLGVLETTAGSSSLTSAISSGFISFISLSSFINVIKFLILSLRCEMSLLIVFNLKLISALSLYSFCESAGSGNSWRRGVGGLEGRERSFAKDDKLLSIRSRISFSWKLKNAFNSLISDPNSVF</sequence>
<evidence type="ECO:0000313" key="2">
    <source>
        <dbReference type="EMBL" id="OHT09512.1"/>
    </source>
</evidence>
<feature type="transmembrane region" description="Helical" evidence="1">
    <location>
        <begin position="34"/>
        <end position="58"/>
    </location>
</feature>
<name>A0A1J4KEZ7_9EUKA</name>
<organism evidence="2 3">
    <name type="scientific">Tritrichomonas foetus</name>
    <dbReference type="NCBI Taxonomy" id="1144522"/>
    <lineage>
        <taxon>Eukaryota</taxon>
        <taxon>Metamonada</taxon>
        <taxon>Parabasalia</taxon>
        <taxon>Tritrichomonadida</taxon>
        <taxon>Tritrichomonadidae</taxon>
        <taxon>Tritrichomonas</taxon>
    </lineage>
</organism>
<proteinExistence type="predicted"/>
<dbReference type="VEuPathDB" id="TrichDB:TRFO_21558"/>
<dbReference type="RefSeq" id="XP_068362648.1">
    <property type="nucleotide sequence ID" value="XM_068502047.1"/>
</dbReference>
<comment type="caution">
    <text evidence="2">The sequence shown here is derived from an EMBL/GenBank/DDBJ whole genome shotgun (WGS) entry which is preliminary data.</text>
</comment>
<dbReference type="GeneID" id="94836751"/>
<evidence type="ECO:0000256" key="1">
    <source>
        <dbReference type="SAM" id="Phobius"/>
    </source>
</evidence>
<dbReference type="AlphaFoldDB" id="A0A1J4KEZ7"/>
<reference evidence="2" key="1">
    <citation type="submission" date="2016-10" db="EMBL/GenBank/DDBJ databases">
        <authorList>
            <person name="Benchimol M."/>
            <person name="Almeida L.G."/>
            <person name="Vasconcelos A.T."/>
            <person name="Perreira-Neves A."/>
            <person name="Rosa I.A."/>
            <person name="Tasca T."/>
            <person name="Bogo M.R."/>
            <person name="de Souza W."/>
        </authorList>
    </citation>
    <scope>NUCLEOTIDE SEQUENCE [LARGE SCALE GENOMIC DNA]</scope>
    <source>
        <strain evidence="2">K</strain>
    </source>
</reference>
<keyword evidence="1" id="KW-0812">Transmembrane</keyword>
<keyword evidence="1" id="KW-0472">Membrane</keyword>
<dbReference type="EMBL" id="MLAK01000637">
    <property type="protein sequence ID" value="OHT09512.1"/>
    <property type="molecule type" value="Genomic_DNA"/>
</dbReference>
<gene>
    <name evidence="2" type="ORF">TRFO_21558</name>
</gene>
<dbReference type="Proteomes" id="UP000179807">
    <property type="component" value="Unassembled WGS sequence"/>
</dbReference>
<keyword evidence="1" id="KW-1133">Transmembrane helix</keyword>
<evidence type="ECO:0000313" key="3">
    <source>
        <dbReference type="Proteomes" id="UP000179807"/>
    </source>
</evidence>
<accession>A0A1J4KEZ7</accession>
<protein>
    <submittedName>
        <fullName evidence="2">Uncharacterized protein</fullName>
    </submittedName>
</protein>